<comment type="caution">
    <text evidence="2">The sequence shown here is derived from an EMBL/GenBank/DDBJ whole genome shotgun (WGS) entry which is preliminary data.</text>
</comment>
<evidence type="ECO:0000256" key="1">
    <source>
        <dbReference type="SAM" id="Phobius"/>
    </source>
</evidence>
<gene>
    <name evidence="2" type="ORF">J2W36_005314</name>
</gene>
<evidence type="ECO:0000313" key="2">
    <source>
        <dbReference type="EMBL" id="MDP9903033.1"/>
    </source>
</evidence>
<feature type="transmembrane region" description="Helical" evidence="1">
    <location>
        <begin position="16"/>
        <end position="33"/>
    </location>
</feature>
<sequence length="73" mass="7854">MLAVESECPGIVTREIRFFGVLVAGWAGTAVFVQPARLARNRLYGKNAKARGGVDEDPLLAADPLNDRSPLCI</sequence>
<reference evidence="2 3" key="1">
    <citation type="submission" date="2023-07" db="EMBL/GenBank/DDBJ databases">
        <title>Sorghum-associated microbial communities from plants grown in Nebraska, USA.</title>
        <authorList>
            <person name="Schachtman D."/>
        </authorList>
    </citation>
    <scope>NUCLEOTIDE SEQUENCE [LARGE SCALE GENOMIC DNA]</scope>
    <source>
        <strain evidence="2 3">DS1607</strain>
    </source>
</reference>
<dbReference type="Proteomes" id="UP001226867">
    <property type="component" value="Unassembled WGS sequence"/>
</dbReference>
<proteinExistence type="predicted"/>
<organism evidence="2 3">
    <name type="scientific">Variovorax ginsengisoli</name>
    <dbReference type="NCBI Taxonomy" id="363844"/>
    <lineage>
        <taxon>Bacteria</taxon>
        <taxon>Pseudomonadati</taxon>
        <taxon>Pseudomonadota</taxon>
        <taxon>Betaproteobacteria</taxon>
        <taxon>Burkholderiales</taxon>
        <taxon>Comamonadaceae</taxon>
        <taxon>Variovorax</taxon>
    </lineage>
</organism>
<keyword evidence="3" id="KW-1185">Reference proteome</keyword>
<keyword evidence="1" id="KW-0812">Transmembrane</keyword>
<protein>
    <submittedName>
        <fullName evidence="2">Uncharacterized protein</fullName>
    </submittedName>
</protein>
<name>A0ABT9SGV8_9BURK</name>
<dbReference type="RefSeq" id="WP_307692759.1">
    <property type="nucleotide sequence ID" value="NZ_JAUSRO010000030.1"/>
</dbReference>
<accession>A0ABT9SGV8</accession>
<evidence type="ECO:0000313" key="3">
    <source>
        <dbReference type="Proteomes" id="UP001226867"/>
    </source>
</evidence>
<keyword evidence="1" id="KW-1133">Transmembrane helix</keyword>
<dbReference type="EMBL" id="JAUSRO010000030">
    <property type="protein sequence ID" value="MDP9903033.1"/>
    <property type="molecule type" value="Genomic_DNA"/>
</dbReference>
<keyword evidence="1" id="KW-0472">Membrane</keyword>